<dbReference type="SUPFAM" id="SSF56059">
    <property type="entry name" value="Glutathione synthetase ATP-binding domain-like"/>
    <property type="match status" value="1"/>
</dbReference>
<dbReference type="EMBL" id="VBAL01000003">
    <property type="protein sequence ID" value="TMJ06918.1"/>
    <property type="molecule type" value="Genomic_DNA"/>
</dbReference>
<sequence length="120" mass="13290">MTDFGKMLLRQLELMGIRTTLASDGLITARNKFLALQSLRHANIPIPRSILLASRPNFVEAAHLVRYPAILKILSGTQGIGVMRVKSLEETASIVDTLKFFGEVVCLQEYIPNPGVDIRV</sequence>
<dbReference type="Gene3D" id="3.30.1490.20">
    <property type="entry name" value="ATP-grasp fold, A domain"/>
    <property type="match status" value="1"/>
</dbReference>
<dbReference type="GO" id="GO:0005737">
    <property type="term" value="C:cytoplasm"/>
    <property type="evidence" value="ECO:0007669"/>
    <property type="project" value="TreeGrafter"/>
</dbReference>
<dbReference type="InterPro" id="IPR011761">
    <property type="entry name" value="ATP-grasp"/>
</dbReference>
<dbReference type="GO" id="GO:0046872">
    <property type="term" value="F:metal ion binding"/>
    <property type="evidence" value="ECO:0007669"/>
    <property type="project" value="InterPro"/>
</dbReference>
<keyword evidence="1" id="KW-0547">Nucleotide-binding</keyword>
<dbReference type="Proteomes" id="UP000319353">
    <property type="component" value="Unassembled WGS sequence"/>
</dbReference>
<protein>
    <recommendedName>
        <fullName evidence="2">ATP-grasp domain-containing protein</fullName>
    </recommendedName>
</protein>
<dbReference type="PANTHER" id="PTHR21621">
    <property type="entry name" value="RIBOSOMAL PROTEIN S6 MODIFICATION PROTEIN"/>
    <property type="match status" value="1"/>
</dbReference>
<keyword evidence="1" id="KW-0067">ATP-binding</keyword>
<dbReference type="Gene3D" id="3.40.50.20">
    <property type="match status" value="1"/>
</dbReference>
<feature type="non-terminal residue" evidence="3">
    <location>
        <position position="120"/>
    </location>
</feature>
<evidence type="ECO:0000259" key="2">
    <source>
        <dbReference type="PROSITE" id="PS50975"/>
    </source>
</evidence>
<comment type="caution">
    <text evidence="3">The sequence shown here is derived from an EMBL/GenBank/DDBJ whole genome shotgun (WGS) entry which is preliminary data.</text>
</comment>
<proteinExistence type="predicted"/>
<feature type="domain" description="ATP-grasp" evidence="2">
    <location>
        <begin position="36"/>
        <end position="90"/>
    </location>
</feature>
<evidence type="ECO:0000313" key="4">
    <source>
        <dbReference type="Proteomes" id="UP000319353"/>
    </source>
</evidence>
<organism evidence="3 4">
    <name type="scientific">Candidatus Segetimicrobium genomatis</name>
    <dbReference type="NCBI Taxonomy" id="2569760"/>
    <lineage>
        <taxon>Bacteria</taxon>
        <taxon>Bacillati</taxon>
        <taxon>Candidatus Sysuimicrobiota</taxon>
        <taxon>Candidatus Sysuimicrobiia</taxon>
        <taxon>Candidatus Sysuimicrobiales</taxon>
        <taxon>Candidatus Segetimicrobiaceae</taxon>
        <taxon>Candidatus Segetimicrobium</taxon>
    </lineage>
</organism>
<accession>A0A537LFX8</accession>
<reference evidence="3 4" key="1">
    <citation type="journal article" date="2019" name="Nat. Microbiol.">
        <title>Mediterranean grassland soil C-N compound turnover is dependent on rainfall and depth, and is mediated by genomically divergent microorganisms.</title>
        <authorList>
            <person name="Diamond S."/>
            <person name="Andeer P.F."/>
            <person name="Li Z."/>
            <person name="Crits-Christoph A."/>
            <person name="Burstein D."/>
            <person name="Anantharaman K."/>
            <person name="Lane K.R."/>
            <person name="Thomas B.C."/>
            <person name="Pan C."/>
            <person name="Northen T.R."/>
            <person name="Banfield J.F."/>
        </authorList>
    </citation>
    <scope>NUCLEOTIDE SEQUENCE [LARGE SCALE GENOMIC DNA]</scope>
    <source>
        <strain evidence="3">NP_4</strain>
    </source>
</reference>
<dbReference type="GO" id="GO:0009432">
    <property type="term" value="P:SOS response"/>
    <property type="evidence" value="ECO:0007669"/>
    <property type="project" value="TreeGrafter"/>
</dbReference>
<gene>
    <name evidence="3" type="ORF">E6H01_00080</name>
</gene>
<dbReference type="InterPro" id="IPR013815">
    <property type="entry name" value="ATP_grasp_subdomain_1"/>
</dbReference>
<dbReference type="GO" id="GO:0018169">
    <property type="term" value="F:ribosomal S6-glutamic acid ligase activity"/>
    <property type="evidence" value="ECO:0007669"/>
    <property type="project" value="TreeGrafter"/>
</dbReference>
<evidence type="ECO:0000313" key="3">
    <source>
        <dbReference type="EMBL" id="TMJ06918.1"/>
    </source>
</evidence>
<dbReference type="AlphaFoldDB" id="A0A537LFX8"/>
<dbReference type="Pfam" id="PF08443">
    <property type="entry name" value="RimK"/>
    <property type="match status" value="1"/>
</dbReference>
<name>A0A537LFX8_9BACT</name>
<dbReference type="InterPro" id="IPR013651">
    <property type="entry name" value="ATP-grasp_RimK-type"/>
</dbReference>
<dbReference type="PANTHER" id="PTHR21621:SF0">
    <property type="entry name" value="BETA-CITRYLGLUTAMATE SYNTHASE B-RELATED"/>
    <property type="match status" value="1"/>
</dbReference>
<dbReference type="PROSITE" id="PS50975">
    <property type="entry name" value="ATP_GRASP"/>
    <property type="match status" value="1"/>
</dbReference>
<dbReference type="GO" id="GO:0005524">
    <property type="term" value="F:ATP binding"/>
    <property type="evidence" value="ECO:0007669"/>
    <property type="project" value="UniProtKB-UniRule"/>
</dbReference>
<evidence type="ECO:0000256" key="1">
    <source>
        <dbReference type="PROSITE-ProRule" id="PRU00409"/>
    </source>
</evidence>